<dbReference type="EMBL" id="VOOS01000001">
    <property type="protein sequence ID" value="TXB66947.1"/>
    <property type="molecule type" value="Genomic_DNA"/>
</dbReference>
<dbReference type="GO" id="GO:0009306">
    <property type="term" value="P:protein secretion"/>
    <property type="evidence" value="ECO:0007669"/>
    <property type="project" value="InterPro"/>
</dbReference>
<organism evidence="6 7">
    <name type="scientific">Vicingus serpentipes</name>
    <dbReference type="NCBI Taxonomy" id="1926625"/>
    <lineage>
        <taxon>Bacteria</taxon>
        <taxon>Pseudomonadati</taxon>
        <taxon>Bacteroidota</taxon>
        <taxon>Flavobacteriia</taxon>
        <taxon>Flavobacteriales</taxon>
        <taxon>Vicingaceae</taxon>
        <taxon>Vicingus</taxon>
    </lineage>
</organism>
<reference evidence="6 7" key="1">
    <citation type="submission" date="2019-08" db="EMBL/GenBank/DDBJ databases">
        <title>Genome of Vicingus serpentipes NCIMB 15042.</title>
        <authorList>
            <person name="Bowman J.P."/>
        </authorList>
    </citation>
    <scope>NUCLEOTIDE SEQUENCE [LARGE SCALE GENOMIC DNA]</scope>
    <source>
        <strain evidence="6 7">NCIMB 15042</strain>
    </source>
</reference>
<keyword evidence="2" id="KW-0812">Transmembrane</keyword>
<protein>
    <submittedName>
        <fullName evidence="6">Translocation/assembly module TamB</fullName>
    </submittedName>
</protein>
<accession>A0A5C6RY17</accession>
<evidence type="ECO:0000256" key="4">
    <source>
        <dbReference type="ARBA" id="ARBA00023136"/>
    </source>
</evidence>
<keyword evidence="3" id="KW-1133">Transmembrane helix</keyword>
<dbReference type="PANTHER" id="PTHR36985">
    <property type="entry name" value="TRANSLOCATION AND ASSEMBLY MODULE SUBUNIT TAMB"/>
    <property type="match status" value="1"/>
</dbReference>
<comment type="subcellular location">
    <subcellularLocation>
        <location evidence="1">Membrane</location>
        <topology evidence="1">Single-pass membrane protein</topology>
    </subcellularLocation>
</comment>
<dbReference type="InterPro" id="IPR007452">
    <property type="entry name" value="TamB_C"/>
</dbReference>
<evidence type="ECO:0000313" key="6">
    <source>
        <dbReference type="EMBL" id="TXB66947.1"/>
    </source>
</evidence>
<dbReference type="Proteomes" id="UP000321721">
    <property type="component" value="Unassembled WGS sequence"/>
</dbReference>
<evidence type="ECO:0000256" key="1">
    <source>
        <dbReference type="ARBA" id="ARBA00004167"/>
    </source>
</evidence>
<keyword evidence="7" id="KW-1185">Reference proteome</keyword>
<dbReference type="RefSeq" id="WP_147098039.1">
    <property type="nucleotide sequence ID" value="NZ_VOOS01000001.1"/>
</dbReference>
<evidence type="ECO:0000256" key="2">
    <source>
        <dbReference type="ARBA" id="ARBA00022692"/>
    </source>
</evidence>
<evidence type="ECO:0000259" key="5">
    <source>
        <dbReference type="Pfam" id="PF04357"/>
    </source>
</evidence>
<evidence type="ECO:0000313" key="7">
    <source>
        <dbReference type="Proteomes" id="UP000321721"/>
    </source>
</evidence>
<dbReference type="Pfam" id="PF04357">
    <property type="entry name" value="TamB"/>
    <property type="match status" value="1"/>
</dbReference>
<keyword evidence="4" id="KW-0472">Membrane</keyword>
<comment type="caution">
    <text evidence="6">The sequence shown here is derived from an EMBL/GenBank/DDBJ whole genome shotgun (WGS) entry which is preliminary data.</text>
</comment>
<feature type="domain" description="Translocation and assembly module TamB C-terminal" evidence="5">
    <location>
        <begin position="952"/>
        <end position="1388"/>
    </location>
</feature>
<proteinExistence type="predicted"/>
<dbReference type="PANTHER" id="PTHR36985:SF1">
    <property type="entry name" value="TRANSLOCATION AND ASSEMBLY MODULE SUBUNIT TAMB"/>
    <property type="match status" value="1"/>
</dbReference>
<gene>
    <name evidence="6" type="ORF">FRY74_01835</name>
</gene>
<dbReference type="GO" id="GO:0005886">
    <property type="term" value="C:plasma membrane"/>
    <property type="evidence" value="ECO:0007669"/>
    <property type="project" value="InterPro"/>
</dbReference>
<dbReference type="OrthoDB" id="680700at2"/>
<name>A0A5C6RY17_9FLAO</name>
<evidence type="ECO:0000256" key="3">
    <source>
        <dbReference type="ARBA" id="ARBA00022989"/>
    </source>
</evidence>
<sequence>MAYINYLNVDISQFSLKDKRIFLDEVILEDTYFNLKKYKEDTTVNLTFIIDHFKSTDTTSNPSSWQFGLDKVTISNGRFDYNNEDVAPFLTGVDYSHVGIQDLNLKTSKIEFITAGVNCNIEELSLVEKSGFVLNDLKTEFNISPKGIIAQHLKIKTPNSKVDGDVTFITNEYIDLANFIDDVKIKSYFEKSEVNFKDICFFARGLDCLNKKVTLTGEVKGRISNLKGRKLDLRTEDGTIFKGNVKISGLPDVENMFMHINVDQLITSKRQLEQLPLFPFCDDKRLQLTNNFNHLGKVYFKGSLTGFYYDFVAYGKFNTAIGSVSTDVSLKTINNEIKYKGKIESNHFHLGKFFEIPNELGEITMNVDVDGSGTDLQKLKIKLNGNVEQIVVKDYEYNNVKVKGNLANKIFKGYLAVEDENIDFDFNGFVDFRDQLPIFNFISNVNYAKLQNLNLIHLEKDLKTRLSTQLQVNLVGNHIDNIEGDIIFKDLNYVDVKDSIYVTDINVKSQKIGELKKLSVTSAILEAEIEGRYYFKELLGASTNNLVKFIPSLHQEDLKQVKLSNDFNFDIKVLNTDLISKLILSGVELGENSRLLGAYNSTLQSLSLNAYFPSVNSGLVKVNNLKVDGKTSFETLYLDVFAEKIYQTDSIYLENFKTSSVVHNDSILTNIKWVNSDTISPTKADINFNTYFRGLNDFTTQFYDSYFLVDDTLWNVNENNQIDYFKEDTLELSVKNLGFKAGNQSILIDGKLSGDENDQVDVALQKFNLAIIQKFIPSNIATVKGMVDGVFSIKKEKEELIFTSDITFNDLAINQSNLGSGEVKSVWSTIEKKLYLDGQFYKGHLPSIIFNGNYYPFRETESLDLVLQLQRTDLSIVNNYTKDYIDNLRGLITADIAITGTTNKPELNGYIQLQKTSFEVNYLKTGFSTPFCKINVTPDMISFDNVQFFDGTGKNTAITNGTIFHEWFKNFNFDVGLDANDFLAMNTSVNDNNLYYGKAFISGLVNIGGYGNKLSIDLDVKTEKGTVISIPLSNSDEISENDFIEFVTNDTVKKVEEEIDLSNFIMNFDLEATPDAEVRLVFDEQIGDVMKAKGEGNLEFRINQQGDFNIYGDYKVKDGDYLFTLQNIINKRFDLEEGGVIKWNGDPYDAQLNLTAVYRLRARLYELLAGTEDSTANLVYKKRTPVNLKLIMTKSMLNPDIAFDIDLPTADETTKSKVRSVLYVSDEQENIQELNRQVFSLLVLNQFLTPTGREGVSYTGNVAGTTSFELMSNQVSNWLSKISNDFDVGFNYRPGDELSGQEIELALSTQIFNDRLILDGNFGVSDNKEVSSDSQNANNIIGDFSMEYKITEDGKLRVKAFNASNQSYIERTSSNYTQGVGLFYRKEFDNFSDLFKKGLK</sequence>